<name>A0A445J705_GLYSO</name>
<comment type="caution">
    <text evidence="1">The sequence shown here is derived from an EMBL/GenBank/DDBJ whole genome shotgun (WGS) entry which is preliminary data.</text>
</comment>
<keyword evidence="2" id="KW-1185">Reference proteome</keyword>
<evidence type="ECO:0000313" key="2">
    <source>
        <dbReference type="Proteomes" id="UP000289340"/>
    </source>
</evidence>
<accession>A0A445J705</accession>
<reference evidence="1 2" key="1">
    <citation type="submission" date="2018-09" db="EMBL/GenBank/DDBJ databases">
        <title>A high-quality reference genome of wild soybean provides a powerful tool to mine soybean genomes.</title>
        <authorList>
            <person name="Xie M."/>
            <person name="Chung C.Y.L."/>
            <person name="Li M.-W."/>
            <person name="Wong F.-L."/>
            <person name="Chan T.-F."/>
            <person name="Lam H.-M."/>
        </authorList>
    </citation>
    <scope>NUCLEOTIDE SEQUENCE [LARGE SCALE GENOMIC DNA]</scope>
    <source>
        <strain evidence="2">cv. W05</strain>
        <tissue evidence="1">Hypocotyl of etiolated seedlings</tissue>
    </source>
</reference>
<evidence type="ECO:0000313" key="1">
    <source>
        <dbReference type="EMBL" id="RZB94174.1"/>
    </source>
</evidence>
<sequence length="59" mass="7148">MQFCNAYLERHHDPMVVFDALSSPTLHICFKDLFQSFHDDTKFEPNLGVFLFQIWFLFY</sequence>
<dbReference type="AlphaFoldDB" id="A0A445J705"/>
<organism evidence="1 2">
    <name type="scientific">Glycine soja</name>
    <name type="common">Wild soybean</name>
    <dbReference type="NCBI Taxonomy" id="3848"/>
    <lineage>
        <taxon>Eukaryota</taxon>
        <taxon>Viridiplantae</taxon>
        <taxon>Streptophyta</taxon>
        <taxon>Embryophyta</taxon>
        <taxon>Tracheophyta</taxon>
        <taxon>Spermatophyta</taxon>
        <taxon>Magnoliopsida</taxon>
        <taxon>eudicotyledons</taxon>
        <taxon>Gunneridae</taxon>
        <taxon>Pentapetalae</taxon>
        <taxon>rosids</taxon>
        <taxon>fabids</taxon>
        <taxon>Fabales</taxon>
        <taxon>Fabaceae</taxon>
        <taxon>Papilionoideae</taxon>
        <taxon>50 kb inversion clade</taxon>
        <taxon>NPAAA clade</taxon>
        <taxon>indigoferoid/millettioid clade</taxon>
        <taxon>Phaseoleae</taxon>
        <taxon>Glycine</taxon>
        <taxon>Glycine subgen. Soja</taxon>
    </lineage>
</organism>
<dbReference type="Proteomes" id="UP000289340">
    <property type="component" value="Chromosome 9"/>
</dbReference>
<gene>
    <name evidence="1" type="ORF">D0Y65_025442</name>
</gene>
<protein>
    <submittedName>
        <fullName evidence="1">Uncharacterized protein</fullName>
    </submittedName>
</protein>
<dbReference type="EMBL" id="QZWG01000009">
    <property type="protein sequence ID" value="RZB94174.1"/>
    <property type="molecule type" value="Genomic_DNA"/>
</dbReference>
<proteinExistence type="predicted"/>